<gene>
    <name evidence="2" type="ORF">Q6294_26810</name>
</gene>
<feature type="signal peptide" evidence="1">
    <location>
        <begin position="1"/>
        <end position="20"/>
    </location>
</feature>
<dbReference type="EMBL" id="JAUUIA010000036">
    <property type="protein sequence ID" value="MDP0970630.1"/>
    <property type="molecule type" value="Genomic_DNA"/>
</dbReference>
<evidence type="ECO:0000256" key="1">
    <source>
        <dbReference type="SAM" id="SignalP"/>
    </source>
</evidence>
<dbReference type="RefSeq" id="WP_110096655.1">
    <property type="nucleotide sequence ID" value="NZ_CP034049.1"/>
</dbReference>
<name>A0AAW8AN53_KLEPN</name>
<protein>
    <recommendedName>
        <fullName evidence="4">Pesticin immunity protein</fullName>
    </recommendedName>
</protein>
<dbReference type="AlphaFoldDB" id="A0AAW8AN53"/>
<proteinExistence type="predicted"/>
<evidence type="ECO:0000313" key="3">
    <source>
        <dbReference type="Proteomes" id="UP001244490"/>
    </source>
</evidence>
<evidence type="ECO:0008006" key="4">
    <source>
        <dbReference type="Google" id="ProtNLM"/>
    </source>
</evidence>
<dbReference type="Proteomes" id="UP001244490">
    <property type="component" value="Unassembled WGS sequence"/>
</dbReference>
<evidence type="ECO:0000313" key="2">
    <source>
        <dbReference type="EMBL" id="MDP0970630.1"/>
    </source>
</evidence>
<comment type="caution">
    <text evidence="2">The sequence shown here is derived from an EMBL/GenBank/DDBJ whole genome shotgun (WGS) entry which is preliminary data.</text>
</comment>
<sequence>MKSLILFLIVMLLPSEFAMANGNKIVSTENYSVDILNNLDVTTFNNSLRPRSPNPGDTVRTFGFNYPVDNKNNLYSLTNESKSWTYSIKLINYDKINKIYTVCFFDIASPPATYRAKVKLFLKKVDGRYISVSDELIKEQC</sequence>
<accession>A0AAW8AN53</accession>
<feature type="chain" id="PRO_5043936512" description="Pesticin immunity protein" evidence="1">
    <location>
        <begin position="21"/>
        <end position="141"/>
    </location>
</feature>
<organism evidence="2 3">
    <name type="scientific">Klebsiella pneumoniae</name>
    <dbReference type="NCBI Taxonomy" id="573"/>
    <lineage>
        <taxon>Bacteria</taxon>
        <taxon>Pseudomonadati</taxon>
        <taxon>Pseudomonadota</taxon>
        <taxon>Gammaproteobacteria</taxon>
        <taxon>Enterobacterales</taxon>
        <taxon>Enterobacteriaceae</taxon>
        <taxon>Klebsiella/Raoultella group</taxon>
        <taxon>Klebsiella</taxon>
        <taxon>Klebsiella pneumoniae complex</taxon>
    </lineage>
</organism>
<reference evidence="2" key="1">
    <citation type="submission" date="2023-07" db="EMBL/GenBank/DDBJ databases">
        <authorList>
            <person name="Peng Z."/>
        </authorList>
    </citation>
    <scope>NUCLEOTIDE SEQUENCE</scope>
    <source>
        <strain evidence="2">KP219</strain>
    </source>
</reference>
<keyword evidence="1" id="KW-0732">Signal</keyword>